<dbReference type="KEGG" id="lua:D4A81_06860"/>
<dbReference type="EMBL" id="CP032364">
    <property type="protein sequence ID" value="AYA99680.1"/>
    <property type="molecule type" value="Genomic_DNA"/>
</dbReference>
<evidence type="ECO:0000313" key="1">
    <source>
        <dbReference type="EMBL" id="AYA99680.1"/>
    </source>
</evidence>
<sequence length="97" mass="11230">MFECIIILIISFVLGLYFLFCKDNNISRALANMKPGSYNYYKISKLLSIYFFVIAASMAVCIIGIIVDSLFLEILSFFLLLALYIFVYIYEANDHLR</sequence>
<organism evidence="1 2">
    <name type="scientific">Lachnoanaerobaculum umeaense</name>
    <dbReference type="NCBI Taxonomy" id="617123"/>
    <lineage>
        <taxon>Bacteria</taxon>
        <taxon>Bacillati</taxon>
        <taxon>Bacillota</taxon>
        <taxon>Clostridia</taxon>
        <taxon>Lachnospirales</taxon>
        <taxon>Lachnospiraceae</taxon>
        <taxon>Lachnoanaerobaculum</taxon>
    </lineage>
</organism>
<accession>A0A385Q040</accession>
<reference evidence="1 2" key="1">
    <citation type="submission" date="2018-09" db="EMBL/GenBank/DDBJ databases">
        <title>Genome sequencing of Lachnoanaerobaculum umeaense DSM 23576.</title>
        <authorList>
            <person name="Kook J.-K."/>
            <person name="Park S.-N."/>
            <person name="Lim Y.K."/>
        </authorList>
    </citation>
    <scope>NUCLEOTIDE SEQUENCE [LARGE SCALE GENOMIC DNA]</scope>
    <source>
        <strain evidence="2">DSM 23576 \ CCUG 58757</strain>
    </source>
</reference>
<keyword evidence="2" id="KW-1185">Reference proteome</keyword>
<evidence type="ECO:0000313" key="2">
    <source>
        <dbReference type="Proteomes" id="UP000265562"/>
    </source>
</evidence>
<dbReference type="Proteomes" id="UP000265562">
    <property type="component" value="Chromosome"/>
</dbReference>
<name>A0A385Q040_9FIRM</name>
<gene>
    <name evidence="1" type="ORF">D4A81_06860</name>
</gene>
<proteinExistence type="predicted"/>
<protein>
    <submittedName>
        <fullName evidence="1">Uncharacterized protein</fullName>
    </submittedName>
</protein>
<dbReference type="AlphaFoldDB" id="A0A385Q040"/>